<evidence type="ECO:0000256" key="1">
    <source>
        <dbReference type="ARBA" id="ARBA00004141"/>
    </source>
</evidence>
<evidence type="ECO:0000256" key="4">
    <source>
        <dbReference type="ARBA" id="ARBA00022989"/>
    </source>
</evidence>
<comment type="subcellular location">
    <subcellularLocation>
        <location evidence="1">Membrane</location>
        <topology evidence="1">Multi-pass membrane protein</topology>
    </subcellularLocation>
</comment>
<dbReference type="Proteomes" id="UP001596018">
    <property type="component" value="Unassembled WGS sequence"/>
</dbReference>
<keyword evidence="9" id="KW-1185">Reference proteome</keyword>
<dbReference type="Pfam" id="PF04138">
    <property type="entry name" value="GtrA_DPMS_TM"/>
    <property type="match status" value="1"/>
</dbReference>
<evidence type="ECO:0000256" key="5">
    <source>
        <dbReference type="ARBA" id="ARBA00023136"/>
    </source>
</evidence>
<name>A0ABW0JVA7_9GAMM</name>
<feature type="domain" description="GtrA/DPMS transmembrane" evidence="7">
    <location>
        <begin position="10"/>
        <end position="125"/>
    </location>
</feature>
<evidence type="ECO:0000256" key="3">
    <source>
        <dbReference type="ARBA" id="ARBA00022692"/>
    </source>
</evidence>
<protein>
    <submittedName>
        <fullName evidence="8">GtrA family protein</fullName>
    </submittedName>
</protein>
<accession>A0ABW0JVA7</accession>
<dbReference type="InterPro" id="IPR007267">
    <property type="entry name" value="GtrA_DPMS_TM"/>
</dbReference>
<comment type="similarity">
    <text evidence="2">Belongs to the GtrA family.</text>
</comment>
<keyword evidence="5 6" id="KW-0472">Membrane</keyword>
<evidence type="ECO:0000256" key="2">
    <source>
        <dbReference type="ARBA" id="ARBA00009399"/>
    </source>
</evidence>
<gene>
    <name evidence="8" type="ORF">ACFPK0_08550</name>
</gene>
<organism evidence="8 9">
    <name type="scientific">Rhodanobacter ginsenosidimutans</name>
    <dbReference type="NCBI Taxonomy" id="490571"/>
    <lineage>
        <taxon>Bacteria</taxon>
        <taxon>Pseudomonadati</taxon>
        <taxon>Pseudomonadota</taxon>
        <taxon>Gammaproteobacteria</taxon>
        <taxon>Lysobacterales</taxon>
        <taxon>Rhodanobacteraceae</taxon>
        <taxon>Rhodanobacter</taxon>
    </lineage>
</organism>
<evidence type="ECO:0000259" key="7">
    <source>
        <dbReference type="Pfam" id="PF04138"/>
    </source>
</evidence>
<feature type="transmembrane region" description="Helical" evidence="6">
    <location>
        <begin position="7"/>
        <end position="31"/>
    </location>
</feature>
<comment type="caution">
    <text evidence="8">The sequence shown here is derived from an EMBL/GenBank/DDBJ whole genome shotgun (WGS) entry which is preliminary data.</text>
</comment>
<reference evidence="9" key="1">
    <citation type="journal article" date="2019" name="Int. J. Syst. Evol. Microbiol.">
        <title>The Global Catalogue of Microorganisms (GCM) 10K type strain sequencing project: providing services to taxonomists for standard genome sequencing and annotation.</title>
        <authorList>
            <consortium name="The Broad Institute Genomics Platform"/>
            <consortium name="The Broad Institute Genome Sequencing Center for Infectious Disease"/>
            <person name="Wu L."/>
            <person name="Ma J."/>
        </authorList>
    </citation>
    <scope>NUCLEOTIDE SEQUENCE [LARGE SCALE GENOMIC DNA]</scope>
    <source>
        <strain evidence="9">KACC 12822</strain>
    </source>
</reference>
<dbReference type="EMBL" id="JBHSMM010000001">
    <property type="protein sequence ID" value="MFC5440057.1"/>
    <property type="molecule type" value="Genomic_DNA"/>
</dbReference>
<evidence type="ECO:0000313" key="9">
    <source>
        <dbReference type="Proteomes" id="UP001596018"/>
    </source>
</evidence>
<dbReference type="RefSeq" id="WP_056079176.1">
    <property type="nucleotide sequence ID" value="NZ_JALBWS010000012.1"/>
</dbReference>
<proteinExistence type="inferred from homology"/>
<sequence length="127" mass="13781">MSLARQGVSFLMVGLGLLTADWAVFVVLTALGTPAPVANVLGRITGALLGFWANGRFTFGTPDATRLGPHRFLRFLAMWLPLTVLSTLLVTLVEAKLGLQMAWLAKPAVEACLAVISFVVSRHWVYR</sequence>
<evidence type="ECO:0000313" key="8">
    <source>
        <dbReference type="EMBL" id="MFC5440057.1"/>
    </source>
</evidence>
<keyword evidence="3 6" id="KW-0812">Transmembrane</keyword>
<keyword evidence="4 6" id="KW-1133">Transmembrane helix</keyword>
<evidence type="ECO:0000256" key="6">
    <source>
        <dbReference type="SAM" id="Phobius"/>
    </source>
</evidence>
<feature type="transmembrane region" description="Helical" evidence="6">
    <location>
        <begin position="37"/>
        <end position="54"/>
    </location>
</feature>
<feature type="transmembrane region" description="Helical" evidence="6">
    <location>
        <begin position="101"/>
        <end position="120"/>
    </location>
</feature>
<feature type="transmembrane region" description="Helical" evidence="6">
    <location>
        <begin position="75"/>
        <end position="95"/>
    </location>
</feature>
<dbReference type="PANTHER" id="PTHR38459:SF1">
    <property type="entry name" value="PROPHAGE BACTOPRENOL-LINKED GLUCOSE TRANSLOCASE HOMOLOG"/>
    <property type="match status" value="1"/>
</dbReference>
<dbReference type="InterPro" id="IPR051401">
    <property type="entry name" value="GtrA_CellWall_Glycosyl"/>
</dbReference>
<dbReference type="PANTHER" id="PTHR38459">
    <property type="entry name" value="PROPHAGE BACTOPRENOL-LINKED GLUCOSE TRANSLOCASE HOMOLOG"/>
    <property type="match status" value="1"/>
</dbReference>